<dbReference type="PANTHER" id="PTHR43065">
    <property type="entry name" value="SENSOR HISTIDINE KINASE"/>
    <property type="match status" value="1"/>
</dbReference>
<evidence type="ECO:0000256" key="8">
    <source>
        <dbReference type="SAM" id="Phobius"/>
    </source>
</evidence>
<keyword evidence="7" id="KW-0902">Two-component regulatory system</keyword>
<keyword evidence="8" id="KW-0812">Transmembrane</keyword>
<evidence type="ECO:0000256" key="1">
    <source>
        <dbReference type="ARBA" id="ARBA00000085"/>
    </source>
</evidence>
<feature type="chain" id="PRO_5037264265" description="histidine kinase" evidence="9">
    <location>
        <begin position="22"/>
        <end position="409"/>
    </location>
</feature>
<dbReference type="EMBL" id="CP071504">
    <property type="protein sequence ID" value="QSX30511.1"/>
    <property type="molecule type" value="Genomic_DNA"/>
</dbReference>
<evidence type="ECO:0000259" key="10">
    <source>
        <dbReference type="PROSITE" id="PS50109"/>
    </source>
</evidence>
<feature type="domain" description="Histidine kinase" evidence="10">
    <location>
        <begin position="181"/>
        <end position="405"/>
    </location>
</feature>
<dbReference type="AlphaFoldDB" id="A0A975AL87"/>
<dbReference type="SUPFAM" id="SSF55874">
    <property type="entry name" value="ATPase domain of HSP90 chaperone/DNA topoisomerase II/histidine kinase"/>
    <property type="match status" value="1"/>
</dbReference>
<name>A0A975AL87_9GAMM</name>
<dbReference type="GO" id="GO:0000160">
    <property type="term" value="P:phosphorelay signal transduction system"/>
    <property type="evidence" value="ECO:0007669"/>
    <property type="project" value="UniProtKB-KW"/>
</dbReference>
<evidence type="ECO:0000256" key="9">
    <source>
        <dbReference type="SAM" id="SignalP"/>
    </source>
</evidence>
<keyword evidence="8" id="KW-0472">Membrane</keyword>
<dbReference type="PRINTS" id="PR00344">
    <property type="entry name" value="BCTRLSENSOR"/>
</dbReference>
<keyword evidence="5" id="KW-0418">Kinase</keyword>
<accession>A0A975AL87</accession>
<dbReference type="PANTHER" id="PTHR43065:SF46">
    <property type="entry name" value="C4-DICARBOXYLATE TRANSPORT SENSOR PROTEIN DCTB"/>
    <property type="match status" value="1"/>
</dbReference>
<dbReference type="RefSeq" id="WP_207325346.1">
    <property type="nucleotide sequence ID" value="NZ_CP071504.1"/>
</dbReference>
<dbReference type="KEGG" id="scyp:JYB88_02285"/>
<keyword evidence="9" id="KW-0732">Signal</keyword>
<dbReference type="InterPro" id="IPR036890">
    <property type="entry name" value="HATPase_C_sf"/>
</dbReference>
<keyword evidence="4" id="KW-0547">Nucleotide-binding</keyword>
<dbReference type="InterPro" id="IPR005467">
    <property type="entry name" value="His_kinase_dom"/>
</dbReference>
<dbReference type="GO" id="GO:0004673">
    <property type="term" value="F:protein histidine kinase activity"/>
    <property type="evidence" value="ECO:0007669"/>
    <property type="project" value="UniProtKB-EC"/>
</dbReference>
<evidence type="ECO:0000256" key="2">
    <source>
        <dbReference type="ARBA" id="ARBA00012438"/>
    </source>
</evidence>
<evidence type="ECO:0000313" key="11">
    <source>
        <dbReference type="EMBL" id="QSX30511.1"/>
    </source>
</evidence>
<dbReference type="Gene3D" id="3.30.565.10">
    <property type="entry name" value="Histidine kinase-like ATPase, C-terminal domain"/>
    <property type="match status" value="1"/>
</dbReference>
<dbReference type="GO" id="GO:0005524">
    <property type="term" value="F:ATP binding"/>
    <property type="evidence" value="ECO:0007669"/>
    <property type="project" value="UniProtKB-KW"/>
</dbReference>
<evidence type="ECO:0000256" key="4">
    <source>
        <dbReference type="ARBA" id="ARBA00022741"/>
    </source>
</evidence>
<organism evidence="11 12">
    <name type="scientific">Shewanella cyperi</name>
    <dbReference type="NCBI Taxonomy" id="2814292"/>
    <lineage>
        <taxon>Bacteria</taxon>
        <taxon>Pseudomonadati</taxon>
        <taxon>Pseudomonadota</taxon>
        <taxon>Gammaproteobacteria</taxon>
        <taxon>Alteromonadales</taxon>
        <taxon>Shewanellaceae</taxon>
        <taxon>Shewanella</taxon>
    </lineage>
</organism>
<dbReference type="EC" id="2.7.13.3" evidence="2"/>
<evidence type="ECO:0000256" key="6">
    <source>
        <dbReference type="ARBA" id="ARBA00022840"/>
    </source>
</evidence>
<evidence type="ECO:0000313" key="12">
    <source>
        <dbReference type="Proteomes" id="UP000663281"/>
    </source>
</evidence>
<feature type="signal peptide" evidence="9">
    <location>
        <begin position="1"/>
        <end position="21"/>
    </location>
</feature>
<dbReference type="Pfam" id="PF02518">
    <property type="entry name" value="HATPase_c"/>
    <property type="match status" value="1"/>
</dbReference>
<evidence type="ECO:0000256" key="5">
    <source>
        <dbReference type="ARBA" id="ARBA00022777"/>
    </source>
</evidence>
<gene>
    <name evidence="11" type="ORF">JYB88_02285</name>
</gene>
<reference evidence="11 12" key="1">
    <citation type="submission" date="2021-03" db="EMBL/GenBank/DDBJ databases">
        <title>Novel species identification of genus Shewanella.</title>
        <authorList>
            <person name="Liu G."/>
            <person name="Zhang Q."/>
        </authorList>
    </citation>
    <scope>NUCLEOTIDE SEQUENCE [LARGE SCALE GENOMIC DNA]</scope>
    <source>
        <strain evidence="11 12">FJAT-53726</strain>
    </source>
</reference>
<evidence type="ECO:0000256" key="3">
    <source>
        <dbReference type="ARBA" id="ARBA00022679"/>
    </source>
</evidence>
<keyword evidence="3" id="KW-0808">Transferase</keyword>
<feature type="transmembrane region" description="Helical" evidence="8">
    <location>
        <begin position="30"/>
        <end position="49"/>
    </location>
</feature>
<keyword evidence="8" id="KW-1133">Transmembrane helix</keyword>
<dbReference type="SMART" id="SM00387">
    <property type="entry name" value="HATPase_c"/>
    <property type="match status" value="1"/>
</dbReference>
<proteinExistence type="predicted"/>
<dbReference type="InterPro" id="IPR003594">
    <property type="entry name" value="HATPase_dom"/>
</dbReference>
<dbReference type="PROSITE" id="PS50109">
    <property type="entry name" value="HIS_KIN"/>
    <property type="match status" value="1"/>
</dbReference>
<protein>
    <recommendedName>
        <fullName evidence="2">histidine kinase</fullName>
        <ecNumber evidence="2">2.7.13.3</ecNumber>
    </recommendedName>
</protein>
<dbReference type="InterPro" id="IPR004358">
    <property type="entry name" value="Sig_transdc_His_kin-like_C"/>
</dbReference>
<evidence type="ECO:0000256" key="7">
    <source>
        <dbReference type="ARBA" id="ARBA00023012"/>
    </source>
</evidence>
<sequence length="409" mass="46287">MSKTGITSALLFALLSPPVLAANEQLSSYIIISCLGLLILWLLLLVWHLRKFRLDLDWITSTSLPTLVLNEDGEVLRSNGKANEMLDLTMRSVQGEQIDELIQFHDPDVQEPEITLQLLINNSSLLYKSKKYPDTVFRLQRSVFYKDSFCFHLINETERMMFSNSFSQAQQLSTKSKLIASAMHEMGSPMVAIEGGLEYMLVMLTEDQLDADSKTAMIDMTNRMLNEARRINNIKLEFTGLFRDTTSTVEYHNLNDLIVRACNLMKYDKRMLNISLGYHLNRDIPAIKFNEGKMLQVLLNILVNAADALVECYWRTEKRIQVSTHMEPDGVRLSIADNGVGMSFDVLEKAADLYFSTKNRGNASSGSGLGLVICKDLIKEMGGKMDIESKINEGTTVNIHFRCEQQTAE</sequence>
<comment type="catalytic activity">
    <reaction evidence="1">
        <text>ATP + protein L-histidine = ADP + protein N-phospho-L-histidine.</text>
        <dbReference type="EC" id="2.7.13.3"/>
    </reaction>
</comment>
<dbReference type="Proteomes" id="UP000663281">
    <property type="component" value="Chromosome"/>
</dbReference>
<keyword evidence="6" id="KW-0067">ATP-binding</keyword>
<keyword evidence="12" id="KW-1185">Reference proteome</keyword>